<keyword evidence="4 7" id="KW-0067">ATP-binding</keyword>
<name>A0A562VB19_9ACTN</name>
<reference evidence="7 8" key="1">
    <citation type="journal article" date="2013" name="Stand. Genomic Sci.">
        <title>Genomic Encyclopedia of Type Strains, Phase I: The one thousand microbial genomes (KMG-I) project.</title>
        <authorList>
            <person name="Kyrpides N.C."/>
            <person name="Woyke T."/>
            <person name="Eisen J.A."/>
            <person name="Garrity G."/>
            <person name="Lilburn T.G."/>
            <person name="Beck B.J."/>
            <person name="Whitman W.B."/>
            <person name="Hugenholtz P."/>
            <person name="Klenk H.P."/>
        </authorList>
    </citation>
    <scope>NUCLEOTIDE SEQUENCE [LARGE SCALE GENOMIC DNA]</scope>
    <source>
        <strain evidence="7 8">DSM 45044</strain>
    </source>
</reference>
<dbReference type="EMBL" id="VLLL01000005">
    <property type="protein sequence ID" value="TWJ15072.1"/>
    <property type="molecule type" value="Genomic_DNA"/>
</dbReference>
<dbReference type="InterPro" id="IPR017871">
    <property type="entry name" value="ABC_transporter-like_CS"/>
</dbReference>
<evidence type="ECO:0000256" key="4">
    <source>
        <dbReference type="ARBA" id="ARBA00022840"/>
    </source>
</evidence>
<dbReference type="PANTHER" id="PTHR43335:SF4">
    <property type="entry name" value="ABC TRANSPORTER, ATP-BINDING PROTEIN"/>
    <property type="match status" value="1"/>
</dbReference>
<dbReference type="GO" id="GO:0005524">
    <property type="term" value="F:ATP binding"/>
    <property type="evidence" value="ECO:0007669"/>
    <property type="project" value="UniProtKB-KW"/>
</dbReference>
<dbReference type="InterPro" id="IPR027417">
    <property type="entry name" value="P-loop_NTPase"/>
</dbReference>
<comment type="similarity">
    <text evidence="1">Belongs to the ABC transporter superfamily.</text>
</comment>
<dbReference type="PROSITE" id="PS50893">
    <property type="entry name" value="ABC_TRANSPORTER_2"/>
    <property type="match status" value="1"/>
</dbReference>
<dbReference type="InterPro" id="IPR003593">
    <property type="entry name" value="AAA+_ATPase"/>
</dbReference>
<organism evidence="7 8">
    <name type="scientific">Stackebrandtia albiflava</name>
    <dbReference type="NCBI Taxonomy" id="406432"/>
    <lineage>
        <taxon>Bacteria</taxon>
        <taxon>Bacillati</taxon>
        <taxon>Actinomycetota</taxon>
        <taxon>Actinomycetes</taxon>
        <taxon>Glycomycetales</taxon>
        <taxon>Glycomycetaceae</taxon>
        <taxon>Stackebrandtia</taxon>
    </lineage>
</organism>
<proteinExistence type="inferred from homology"/>
<comment type="caution">
    <text evidence="7">The sequence shown here is derived from an EMBL/GenBank/DDBJ whole genome shotgun (WGS) entry which is preliminary data.</text>
</comment>
<dbReference type="AlphaFoldDB" id="A0A562VB19"/>
<dbReference type="GO" id="GO:0016887">
    <property type="term" value="F:ATP hydrolysis activity"/>
    <property type="evidence" value="ECO:0007669"/>
    <property type="project" value="InterPro"/>
</dbReference>
<dbReference type="RefSeq" id="WP_147133157.1">
    <property type="nucleotide sequence ID" value="NZ_BAABIJ010000001.1"/>
</dbReference>
<keyword evidence="2" id="KW-0813">Transport</keyword>
<keyword evidence="8" id="KW-1185">Reference proteome</keyword>
<feature type="domain" description="ABC transporter" evidence="6">
    <location>
        <begin position="15"/>
        <end position="246"/>
    </location>
</feature>
<dbReference type="OrthoDB" id="9804819at2"/>
<dbReference type="InterPro" id="IPR003439">
    <property type="entry name" value="ABC_transporter-like_ATP-bd"/>
</dbReference>
<dbReference type="SMART" id="SM00382">
    <property type="entry name" value="AAA"/>
    <property type="match status" value="1"/>
</dbReference>
<evidence type="ECO:0000259" key="6">
    <source>
        <dbReference type="PROSITE" id="PS50893"/>
    </source>
</evidence>
<evidence type="ECO:0000256" key="5">
    <source>
        <dbReference type="SAM" id="MobiDB-lite"/>
    </source>
</evidence>
<keyword evidence="3" id="KW-0547">Nucleotide-binding</keyword>
<feature type="region of interest" description="Disordered" evidence="5">
    <location>
        <begin position="329"/>
        <end position="353"/>
    </location>
</feature>
<protein>
    <submittedName>
        <fullName evidence="7">ABC-2 type transport system ATP-binding protein</fullName>
    </submittedName>
</protein>
<evidence type="ECO:0000256" key="3">
    <source>
        <dbReference type="ARBA" id="ARBA00022741"/>
    </source>
</evidence>
<accession>A0A562VB19</accession>
<evidence type="ECO:0000313" key="8">
    <source>
        <dbReference type="Proteomes" id="UP000321617"/>
    </source>
</evidence>
<dbReference type="PROSITE" id="PS00211">
    <property type="entry name" value="ABC_TRANSPORTER_1"/>
    <property type="match status" value="1"/>
</dbReference>
<evidence type="ECO:0000313" key="7">
    <source>
        <dbReference type="EMBL" id="TWJ15072.1"/>
    </source>
</evidence>
<dbReference type="Proteomes" id="UP000321617">
    <property type="component" value="Unassembled WGS sequence"/>
</dbReference>
<dbReference type="SUPFAM" id="SSF52540">
    <property type="entry name" value="P-loop containing nucleoside triphosphate hydrolases"/>
    <property type="match status" value="1"/>
</dbReference>
<dbReference type="PANTHER" id="PTHR43335">
    <property type="entry name" value="ABC TRANSPORTER, ATP-BINDING PROTEIN"/>
    <property type="match status" value="1"/>
</dbReference>
<dbReference type="Pfam" id="PF00005">
    <property type="entry name" value="ABC_tran"/>
    <property type="match status" value="1"/>
</dbReference>
<evidence type="ECO:0000256" key="2">
    <source>
        <dbReference type="ARBA" id="ARBA00022448"/>
    </source>
</evidence>
<evidence type="ECO:0000256" key="1">
    <source>
        <dbReference type="ARBA" id="ARBA00005417"/>
    </source>
</evidence>
<gene>
    <name evidence="7" type="ORF">LX16_0770</name>
</gene>
<dbReference type="Gene3D" id="3.40.50.300">
    <property type="entry name" value="P-loop containing nucleotide triphosphate hydrolases"/>
    <property type="match status" value="1"/>
</dbReference>
<sequence>MSVTHVDTTPPSPVIEITGLRKRYRSIRRPGTTALDGLDMVVHRGQIHGFLGPNGSGKTTTLRILLGLAAADHGRMRVFGRPVPQCLPELSDRIGAVVESPRFFGSFTARLTLSLLAGTIGLPDVRVEEVLTAVGLRDRADEPVKGYSLGMRQRLAVASALLKDPDLLILDEPTNGMDPAGIREMREMMRGLAADGMTLLVSSHLLSEVEQLCDTMTIVSRGRRVTHGRVADIVAAHTSDSVTVTLADAAEGARAAEVLRRAGLAISGRAERVEVSGAESPAAVTRLLSDKGIHLSGLTRQAADLETVFLRLTGTAPVDGRYPQIDHSLLPPAARSTPDERELTVTVSEGAES</sequence>